<protein>
    <recommendedName>
        <fullName evidence="2">DUF5655 domain-containing protein</fullName>
    </recommendedName>
</protein>
<sequence>MSIDYGEKERQFLATLKADTGRDLDEWMAAIAAEGLAHRNDVIDWLRRQGFMFSKASWIERIHNNGGQPIYAGGGAPRARAVPRRTSPRVPPTPVAPRPAPPAAPLPPTQTPPAADLAALDALLARAKAYRPLAAYVVAEVRKAVPNVTVIPRDGCVAFHLAGREFALLAVGPRELRLGLATHDAPASAALGPARTSPPHRGAPEMARMTVLTDARQITPALVDAIAQAAKRG</sequence>
<dbReference type="AlphaFoldDB" id="V5SCI6"/>
<dbReference type="HOGENOM" id="CLU_1218425_0_0_5"/>
<reference evidence="3 4" key="1">
    <citation type="journal article" date="2014" name="Genome Announc.">
        <title>Complete Genome Sequence of Hyphomicrobium nitrativorans Strain NL23, a Denitrifying Bacterium Isolated from Biofilm of a Methanol-Fed Denitrification System Treating Seawater at the Montreal Biodome.</title>
        <authorList>
            <person name="Martineau C."/>
            <person name="Villeneuve C."/>
            <person name="Mauffrey F."/>
            <person name="Villemur R."/>
        </authorList>
    </citation>
    <scope>NUCLEOTIDE SEQUENCE [LARGE SCALE GENOMIC DNA]</scope>
    <source>
        <strain evidence="3">NL23</strain>
    </source>
</reference>
<organism evidence="3 4">
    <name type="scientific">Hyphomicrobium nitrativorans NL23</name>
    <dbReference type="NCBI Taxonomy" id="1029756"/>
    <lineage>
        <taxon>Bacteria</taxon>
        <taxon>Pseudomonadati</taxon>
        <taxon>Pseudomonadota</taxon>
        <taxon>Alphaproteobacteria</taxon>
        <taxon>Hyphomicrobiales</taxon>
        <taxon>Hyphomicrobiaceae</taxon>
        <taxon>Hyphomicrobium</taxon>
    </lineage>
</organism>
<dbReference type="Pfam" id="PF18899">
    <property type="entry name" value="DUF5655"/>
    <property type="match status" value="1"/>
</dbReference>
<accession>V5SCI6</accession>
<proteinExistence type="predicted"/>
<dbReference type="Proteomes" id="UP000018542">
    <property type="component" value="Chromosome"/>
</dbReference>
<dbReference type="EMBL" id="CP006912">
    <property type="protein sequence ID" value="AHB48606.1"/>
    <property type="molecule type" value="Genomic_DNA"/>
</dbReference>
<dbReference type="InterPro" id="IPR043714">
    <property type="entry name" value="DUF5655"/>
</dbReference>
<evidence type="ECO:0000256" key="1">
    <source>
        <dbReference type="SAM" id="MobiDB-lite"/>
    </source>
</evidence>
<evidence type="ECO:0000313" key="3">
    <source>
        <dbReference type="EMBL" id="AHB48606.1"/>
    </source>
</evidence>
<feature type="region of interest" description="Disordered" evidence="1">
    <location>
        <begin position="69"/>
        <end position="112"/>
    </location>
</feature>
<keyword evidence="4" id="KW-1185">Reference proteome</keyword>
<dbReference type="RefSeq" id="WP_023787306.1">
    <property type="nucleotide sequence ID" value="NC_022997.1"/>
</dbReference>
<name>V5SCI6_9HYPH</name>
<feature type="domain" description="DUF5655" evidence="2">
    <location>
        <begin position="125"/>
        <end position="229"/>
    </location>
</feature>
<dbReference type="OrthoDB" id="7931009at2"/>
<evidence type="ECO:0000313" key="4">
    <source>
        <dbReference type="Proteomes" id="UP000018542"/>
    </source>
</evidence>
<dbReference type="PATRIC" id="fig|1029756.8.peg.2022"/>
<feature type="compositionally biased region" description="Pro residues" evidence="1">
    <location>
        <begin position="89"/>
        <end position="111"/>
    </location>
</feature>
<dbReference type="KEGG" id="hni:W911_09720"/>
<dbReference type="STRING" id="1029756.W911_09720"/>
<evidence type="ECO:0000259" key="2">
    <source>
        <dbReference type="Pfam" id="PF18899"/>
    </source>
</evidence>
<gene>
    <name evidence="3" type="ORF">W911_09720</name>
</gene>